<sequence length="101" mass="10792">MSRSAVKWTGNGAGASGVGASPIEMLTAQIGRLLRHPAYRRGAIVSPLLLRYLPADAGYAWNGEAALRARLTAAGLDAAKLDHLVRNAQDEFLRLRRPADA</sequence>
<dbReference type="Proteomes" id="UP000198704">
    <property type="component" value="Unassembled WGS sequence"/>
</dbReference>
<evidence type="ECO:0000313" key="1">
    <source>
        <dbReference type="EMBL" id="SDO27061.1"/>
    </source>
</evidence>
<keyword evidence="2" id="KW-1185">Reference proteome</keyword>
<dbReference type="AlphaFoldDB" id="A0A1H0I7I6"/>
<dbReference type="STRING" id="582672.SAMN05216360_11833"/>
<protein>
    <submittedName>
        <fullName evidence="1">Uncharacterized protein</fullName>
    </submittedName>
</protein>
<accession>A0A1H0I7I6</accession>
<organism evidence="1 2">
    <name type="scientific">Methylobacterium phyllostachyos</name>
    <dbReference type="NCBI Taxonomy" id="582672"/>
    <lineage>
        <taxon>Bacteria</taxon>
        <taxon>Pseudomonadati</taxon>
        <taxon>Pseudomonadota</taxon>
        <taxon>Alphaproteobacteria</taxon>
        <taxon>Hyphomicrobiales</taxon>
        <taxon>Methylobacteriaceae</taxon>
        <taxon>Methylobacterium</taxon>
    </lineage>
</organism>
<name>A0A1H0I7I6_9HYPH</name>
<dbReference type="OrthoDB" id="7996229at2"/>
<dbReference type="EMBL" id="FNHS01000018">
    <property type="protein sequence ID" value="SDO27061.1"/>
    <property type="molecule type" value="Genomic_DNA"/>
</dbReference>
<evidence type="ECO:0000313" key="2">
    <source>
        <dbReference type="Proteomes" id="UP000198704"/>
    </source>
</evidence>
<gene>
    <name evidence="1" type="ORF">SAMN05216360_11833</name>
</gene>
<proteinExistence type="predicted"/>
<dbReference type="RefSeq" id="WP_091720839.1">
    <property type="nucleotide sequence ID" value="NZ_FNHS01000018.1"/>
</dbReference>
<reference evidence="2" key="1">
    <citation type="submission" date="2016-10" db="EMBL/GenBank/DDBJ databases">
        <authorList>
            <person name="Varghese N."/>
            <person name="Submissions S."/>
        </authorList>
    </citation>
    <scope>NUCLEOTIDE SEQUENCE [LARGE SCALE GENOMIC DNA]</scope>
    <source>
        <strain evidence="2">BL47</strain>
    </source>
</reference>